<accession>A0A844FET8</accession>
<name>A0A844FET8_9FIRM</name>
<dbReference type="Proteomes" id="UP000462760">
    <property type="component" value="Unassembled WGS sequence"/>
</dbReference>
<reference evidence="2 3" key="1">
    <citation type="submission" date="2019-08" db="EMBL/GenBank/DDBJ databases">
        <title>In-depth cultivation of the pig gut microbiome towards novel bacterial diversity and tailored functional studies.</title>
        <authorList>
            <person name="Wylensek D."/>
            <person name="Hitch T.C.A."/>
            <person name="Clavel T."/>
        </authorList>
    </citation>
    <scope>NUCLEOTIDE SEQUENCE [LARGE SCALE GENOMIC DNA]</scope>
    <source>
        <strain evidence="2 3">Med78-601-WT-4W-RMD-3</strain>
    </source>
</reference>
<comment type="caution">
    <text evidence="2">The sequence shown here is derived from an EMBL/GenBank/DDBJ whole genome shotgun (WGS) entry which is preliminary data.</text>
</comment>
<protein>
    <submittedName>
        <fullName evidence="2">Uncharacterized protein</fullName>
    </submittedName>
</protein>
<evidence type="ECO:0000313" key="2">
    <source>
        <dbReference type="EMBL" id="MSS42472.1"/>
    </source>
</evidence>
<dbReference type="InterPro" id="IPR046557">
    <property type="entry name" value="DUF6711"/>
</dbReference>
<dbReference type="Pfam" id="PF20458">
    <property type="entry name" value="DUF6711"/>
    <property type="match status" value="1"/>
</dbReference>
<dbReference type="EMBL" id="VULR01000002">
    <property type="protein sequence ID" value="MSS42472.1"/>
    <property type="molecule type" value="Genomic_DNA"/>
</dbReference>
<gene>
    <name evidence="2" type="ORF">FYJ27_01800</name>
</gene>
<organism evidence="2 3">
    <name type="scientific">Anaerosalibacter bizertensis</name>
    <dbReference type="NCBI Taxonomy" id="932217"/>
    <lineage>
        <taxon>Bacteria</taxon>
        <taxon>Bacillati</taxon>
        <taxon>Bacillota</taxon>
        <taxon>Tissierellia</taxon>
        <taxon>Tissierellales</taxon>
        <taxon>Sporanaerobacteraceae</taxon>
        <taxon>Anaerosalibacter</taxon>
    </lineage>
</organism>
<proteinExistence type="predicted"/>
<dbReference type="AlphaFoldDB" id="A0A844FET8"/>
<sequence>MLWINGVSVKSPKSFQPEFNDLDSEESGRNAAGGTNRDRIASDKRKLNCEWGPLTQEEISKILKLIEPEFFKIKYYDPKDGLITKTFYAGPKTMPMLRMKEGFPVWEGLKVNFIEQ</sequence>
<evidence type="ECO:0000256" key="1">
    <source>
        <dbReference type="SAM" id="MobiDB-lite"/>
    </source>
</evidence>
<feature type="region of interest" description="Disordered" evidence="1">
    <location>
        <begin position="15"/>
        <end position="39"/>
    </location>
</feature>
<dbReference type="OrthoDB" id="1767129at2"/>
<evidence type="ECO:0000313" key="3">
    <source>
        <dbReference type="Proteomes" id="UP000462760"/>
    </source>
</evidence>